<keyword evidence="3" id="KW-0675">Receptor</keyword>
<dbReference type="InterPro" id="IPR005064">
    <property type="entry name" value="BUG"/>
</dbReference>
<dbReference type="Gene3D" id="3.40.190.10">
    <property type="entry name" value="Periplasmic binding protein-like II"/>
    <property type="match status" value="1"/>
</dbReference>
<evidence type="ECO:0000313" key="4">
    <source>
        <dbReference type="Proteomes" id="UP000292445"/>
    </source>
</evidence>
<dbReference type="Pfam" id="PF03401">
    <property type="entry name" value="TctC"/>
    <property type="match status" value="1"/>
</dbReference>
<dbReference type="Gene3D" id="3.40.190.150">
    <property type="entry name" value="Bordetella uptake gene, domain 1"/>
    <property type="match status" value="1"/>
</dbReference>
<comment type="similarity">
    <text evidence="1">Belongs to the UPF0065 (bug) family.</text>
</comment>
<feature type="chain" id="PRO_5020436603" evidence="2">
    <location>
        <begin position="22"/>
        <end position="320"/>
    </location>
</feature>
<dbReference type="PIRSF" id="PIRSF017082">
    <property type="entry name" value="YflP"/>
    <property type="match status" value="1"/>
</dbReference>
<dbReference type="SUPFAM" id="SSF53850">
    <property type="entry name" value="Periplasmic binding protein-like II"/>
    <property type="match status" value="1"/>
</dbReference>
<name>A0A4Q7NLF9_9BURK</name>
<sequence length="320" mass="33478">MKTRIKTLAAALALAAVPALAAHADYPDRPIKLVVPHGPGGVADTVSRIFADALARELKQPVIVENKAGASTMIGADYVAKAAPDGYTLLMASVTTLSINPFLYPNITYDPKRDFAPVSMVAALPFYLMASPTLGVKTVKDLVALAKSRPGQLNYSSPGSGTSPHLVGALFASMTGVDTQHVPYKSTASAEVDLNAGRIHFAFTGSGMAPIRSGRVIGLGVTSGERVASMPELPTLKEQGLDLEATVWNGVVAPAGTSPEIVAKLAAAFARIARSPDVKEKVQAHGGITVGNTPAEFKRLIDTEAARWEKVIKEASITVQ</sequence>
<dbReference type="CDD" id="cd13578">
    <property type="entry name" value="PBP2_Bug27"/>
    <property type="match status" value="1"/>
</dbReference>
<dbReference type="PANTHER" id="PTHR42928">
    <property type="entry name" value="TRICARBOXYLATE-BINDING PROTEIN"/>
    <property type="match status" value="1"/>
</dbReference>
<dbReference type="RefSeq" id="WP_165404517.1">
    <property type="nucleotide sequence ID" value="NZ_SGXC01000001.1"/>
</dbReference>
<keyword evidence="4" id="KW-1185">Reference proteome</keyword>
<dbReference type="AlphaFoldDB" id="A0A4Q7NLF9"/>
<protein>
    <submittedName>
        <fullName evidence="3">Tripartite-type tricarboxylate transporter receptor subunit TctC</fullName>
    </submittedName>
</protein>
<keyword evidence="2" id="KW-0732">Signal</keyword>
<evidence type="ECO:0000313" key="3">
    <source>
        <dbReference type="EMBL" id="RZS85893.1"/>
    </source>
</evidence>
<feature type="signal peptide" evidence="2">
    <location>
        <begin position="1"/>
        <end position="21"/>
    </location>
</feature>
<dbReference type="EMBL" id="SGXC01000001">
    <property type="protein sequence ID" value="RZS85893.1"/>
    <property type="molecule type" value="Genomic_DNA"/>
</dbReference>
<proteinExistence type="inferred from homology"/>
<gene>
    <name evidence="3" type="ORF">EV675_1923</name>
</gene>
<dbReference type="Proteomes" id="UP000292445">
    <property type="component" value="Unassembled WGS sequence"/>
</dbReference>
<comment type="caution">
    <text evidence="3">The sequence shown here is derived from an EMBL/GenBank/DDBJ whole genome shotgun (WGS) entry which is preliminary data.</text>
</comment>
<evidence type="ECO:0000256" key="2">
    <source>
        <dbReference type="SAM" id="SignalP"/>
    </source>
</evidence>
<dbReference type="PANTHER" id="PTHR42928:SF5">
    <property type="entry name" value="BLR1237 PROTEIN"/>
    <property type="match status" value="1"/>
</dbReference>
<accession>A0A4Q7NLF9</accession>
<reference evidence="3 4" key="1">
    <citation type="submission" date="2019-02" db="EMBL/GenBank/DDBJ databases">
        <title>Genomic Encyclopedia of Type Strains, Phase IV (KMG-IV): sequencing the most valuable type-strain genomes for metagenomic binning, comparative biology and taxonomic classification.</title>
        <authorList>
            <person name="Goeker M."/>
        </authorList>
    </citation>
    <scope>NUCLEOTIDE SEQUENCE [LARGE SCALE GENOMIC DNA]</scope>
    <source>
        <strain evidence="3 4">K24</strain>
    </source>
</reference>
<evidence type="ECO:0000256" key="1">
    <source>
        <dbReference type="ARBA" id="ARBA00006987"/>
    </source>
</evidence>
<organism evidence="3 4">
    <name type="scientific">Pigmentiphaga kullae</name>
    <dbReference type="NCBI Taxonomy" id="151784"/>
    <lineage>
        <taxon>Bacteria</taxon>
        <taxon>Pseudomonadati</taxon>
        <taxon>Pseudomonadota</taxon>
        <taxon>Betaproteobacteria</taxon>
        <taxon>Burkholderiales</taxon>
        <taxon>Alcaligenaceae</taxon>
        <taxon>Pigmentiphaga</taxon>
    </lineage>
</organism>
<dbReference type="InterPro" id="IPR042100">
    <property type="entry name" value="Bug_dom1"/>
</dbReference>